<feature type="compositionally biased region" description="Polar residues" evidence="1">
    <location>
        <begin position="88"/>
        <end position="110"/>
    </location>
</feature>
<name>A0A8K0HKT1_9ROSA</name>
<accession>A0A8K0HKT1</accession>
<dbReference type="AlphaFoldDB" id="A0A8K0HKT1"/>
<reference evidence="2" key="1">
    <citation type="submission" date="2020-03" db="EMBL/GenBank/DDBJ databases">
        <title>A high-quality chromosome-level genome assembly of a woody plant with both climbing and erect habits, Rhamnella rubrinervis.</title>
        <authorList>
            <person name="Lu Z."/>
            <person name="Yang Y."/>
            <person name="Zhu X."/>
            <person name="Sun Y."/>
        </authorList>
    </citation>
    <scope>NUCLEOTIDE SEQUENCE</scope>
    <source>
        <strain evidence="2">BYM</strain>
        <tissue evidence="2">Leaf</tissue>
    </source>
</reference>
<evidence type="ECO:0000313" key="3">
    <source>
        <dbReference type="Proteomes" id="UP000796880"/>
    </source>
</evidence>
<dbReference type="Proteomes" id="UP000796880">
    <property type="component" value="Unassembled WGS sequence"/>
</dbReference>
<proteinExistence type="predicted"/>
<evidence type="ECO:0000256" key="1">
    <source>
        <dbReference type="SAM" id="MobiDB-lite"/>
    </source>
</evidence>
<feature type="region of interest" description="Disordered" evidence="1">
    <location>
        <begin position="21"/>
        <end position="41"/>
    </location>
</feature>
<dbReference type="PANTHER" id="PTHR13582:SF0">
    <property type="entry name" value="M-PHASE PHOSPHOPROTEIN 6"/>
    <property type="match status" value="1"/>
</dbReference>
<evidence type="ECO:0000313" key="2">
    <source>
        <dbReference type="EMBL" id="KAF3454681.1"/>
    </source>
</evidence>
<feature type="region of interest" description="Disordered" evidence="1">
    <location>
        <begin position="88"/>
        <end position="187"/>
    </location>
</feature>
<dbReference type="Pfam" id="PF10175">
    <property type="entry name" value="MPP6"/>
    <property type="match status" value="1"/>
</dbReference>
<gene>
    <name evidence="2" type="ORF">FNV43_RR05129</name>
</gene>
<dbReference type="EMBL" id="VOIH02000002">
    <property type="protein sequence ID" value="KAF3454681.1"/>
    <property type="molecule type" value="Genomic_DNA"/>
</dbReference>
<keyword evidence="3" id="KW-1185">Reference proteome</keyword>
<sequence length="187" mass="20737">MAKRELSSTLRNLKFMQRAAQREETVKKEEVKPDGNFRSPSNITRKCVVIMEGDPHPGETKGRMSFKSFNPTIDKLNDETASLCQPECSASCSGIQSGGLSLKENGSSTDGAECSNADKPESEANGDNKRKQSEVVSESQYPRKSPKTDQGDHQQSPNKSKGSFRKPKGEKLDWNLLRRSKNESKRG</sequence>
<protein>
    <recommendedName>
        <fullName evidence="4">M-phase phosphoprotein 6</fullName>
    </recommendedName>
</protein>
<dbReference type="InterPro" id="IPR019324">
    <property type="entry name" value="MPP6"/>
</dbReference>
<comment type="caution">
    <text evidence="2">The sequence shown here is derived from an EMBL/GenBank/DDBJ whole genome shotgun (WGS) entry which is preliminary data.</text>
</comment>
<feature type="compositionally biased region" description="Basic and acidic residues" evidence="1">
    <location>
        <begin position="116"/>
        <end position="133"/>
    </location>
</feature>
<organism evidence="2 3">
    <name type="scientific">Rhamnella rubrinervis</name>
    <dbReference type="NCBI Taxonomy" id="2594499"/>
    <lineage>
        <taxon>Eukaryota</taxon>
        <taxon>Viridiplantae</taxon>
        <taxon>Streptophyta</taxon>
        <taxon>Embryophyta</taxon>
        <taxon>Tracheophyta</taxon>
        <taxon>Spermatophyta</taxon>
        <taxon>Magnoliopsida</taxon>
        <taxon>eudicotyledons</taxon>
        <taxon>Gunneridae</taxon>
        <taxon>Pentapetalae</taxon>
        <taxon>rosids</taxon>
        <taxon>fabids</taxon>
        <taxon>Rosales</taxon>
        <taxon>Rhamnaceae</taxon>
        <taxon>rhamnoid group</taxon>
        <taxon>Rhamneae</taxon>
        <taxon>Rhamnella</taxon>
    </lineage>
</organism>
<dbReference type="OrthoDB" id="2019850at2759"/>
<evidence type="ECO:0008006" key="4">
    <source>
        <dbReference type="Google" id="ProtNLM"/>
    </source>
</evidence>
<feature type="compositionally biased region" description="Basic and acidic residues" evidence="1">
    <location>
        <begin position="21"/>
        <end position="35"/>
    </location>
</feature>
<dbReference type="GO" id="GO:0000460">
    <property type="term" value="P:maturation of 5.8S rRNA"/>
    <property type="evidence" value="ECO:0007669"/>
    <property type="project" value="TreeGrafter"/>
</dbReference>
<dbReference type="PANTHER" id="PTHR13582">
    <property type="entry name" value="M-PHASE PHOSPHOPROTEIN 6"/>
    <property type="match status" value="1"/>
</dbReference>